<keyword evidence="3" id="KW-1185">Reference proteome</keyword>
<name>A0A8J2RDV0_9CRUS</name>
<comment type="caution">
    <text evidence="2">The sequence shown here is derived from an EMBL/GenBank/DDBJ whole genome shotgun (WGS) entry which is preliminary data.</text>
</comment>
<evidence type="ECO:0000313" key="3">
    <source>
        <dbReference type="Proteomes" id="UP000789390"/>
    </source>
</evidence>
<evidence type="ECO:0000256" key="1">
    <source>
        <dbReference type="SAM" id="MobiDB-lite"/>
    </source>
</evidence>
<accession>A0A8J2RDV0</accession>
<dbReference type="EMBL" id="CAKKLH010000026">
    <property type="protein sequence ID" value="CAH0099896.1"/>
    <property type="molecule type" value="Genomic_DNA"/>
</dbReference>
<evidence type="ECO:0000313" key="2">
    <source>
        <dbReference type="EMBL" id="CAH0099896.1"/>
    </source>
</evidence>
<dbReference type="Proteomes" id="UP000789390">
    <property type="component" value="Unassembled WGS sequence"/>
</dbReference>
<organism evidence="2 3">
    <name type="scientific">Daphnia galeata</name>
    <dbReference type="NCBI Taxonomy" id="27404"/>
    <lineage>
        <taxon>Eukaryota</taxon>
        <taxon>Metazoa</taxon>
        <taxon>Ecdysozoa</taxon>
        <taxon>Arthropoda</taxon>
        <taxon>Crustacea</taxon>
        <taxon>Branchiopoda</taxon>
        <taxon>Diplostraca</taxon>
        <taxon>Cladocera</taxon>
        <taxon>Anomopoda</taxon>
        <taxon>Daphniidae</taxon>
        <taxon>Daphnia</taxon>
    </lineage>
</organism>
<reference evidence="2" key="1">
    <citation type="submission" date="2021-11" db="EMBL/GenBank/DDBJ databases">
        <authorList>
            <person name="Schell T."/>
        </authorList>
    </citation>
    <scope>NUCLEOTIDE SEQUENCE</scope>
    <source>
        <strain evidence="2">M5</strain>
    </source>
</reference>
<sequence>MTGLNTRTGLRSQLSWHRLPGGNNSAKDSGVIAKSGARDAVPVFDDDGDQDDAMTQTCALDRWAASLPHIDSDVSDDDDDGYCCEYESQEYATGLVLPELTITSGVNQTRPGVQPTNIVRPEQTEPTTTTIKDLEDWNMTKSRLDRDEQHMFR</sequence>
<protein>
    <submittedName>
        <fullName evidence="2">Uncharacterized protein</fullName>
    </submittedName>
</protein>
<dbReference type="AlphaFoldDB" id="A0A8J2RDV0"/>
<proteinExistence type="predicted"/>
<gene>
    <name evidence="2" type="ORF">DGAL_LOCUS2054</name>
</gene>
<feature type="compositionally biased region" description="Polar residues" evidence="1">
    <location>
        <begin position="1"/>
        <end position="15"/>
    </location>
</feature>
<feature type="region of interest" description="Disordered" evidence="1">
    <location>
        <begin position="1"/>
        <end position="30"/>
    </location>
</feature>